<dbReference type="Ensembl" id="ENSDLAT00005044132.2">
    <property type="protein sequence ID" value="ENSDLAP00005041334.1"/>
    <property type="gene ID" value="ENSDLAG00005018131.2"/>
</dbReference>
<dbReference type="InterPro" id="IPR001024">
    <property type="entry name" value="PLAT/LH2_dom"/>
</dbReference>
<dbReference type="SUPFAM" id="SSF49723">
    <property type="entry name" value="Lipase/lipooxygenase domain (PLAT/LH2 domain)"/>
    <property type="match status" value="16"/>
</dbReference>
<keyword evidence="5" id="KW-1185">Reference proteome</keyword>
<sequence>MSLNPPVYEVVTITGDERGAGTDANVFVTLFGEYGITPKVHLASKSRTAFEKAKTDVFRIRTHNVGPLKKIRIEHDNTGMNPSWFLDRVVVTDVIRPHLRFYFACNNWLSKVEGDGLYIRDLLGSMDPMDMPKYNKYIVSVFTADIKGSGTDADVFINIFGEFGDTGERRLDNDKNNFEKGTEDKFTIEAPNLGKIRKITIGHNNRGSSAGWFVIVDDMGNKIVYEFPINRWFAIDEDDGKIQRDILVGGSQPTGIVYNVQIVTGNIRGAGTNSKIHIVMNGSKGMKNSGRVFLEGGKFERGLTDIFNVEIAALLSPLSRVTIGHDNDGVSAGWYCEKVVVYCPFTGIEQTFPCSKWLDEKEGDGLIERELYEMVSLRQKRQKKHPWSLWIWTSDMPGAGTDADISFQVYGEKGKSDEIRLDNKTDNFEQGQVDRFMVELPDFGKLTKFRIWHEKRNPFAGWHLSKATLMKTLTKEKYTFPCERWLDTNEDDNEVVRELPALIKYRVTVCTGTIGGSGTDASVFLNLIGDHGDTGDRWLVNCKNNINKFEKGNLDEFIIEAVSIGQVRRVRIGHNGKGGGCGWFLDKVVVREEGQAEAHAIEFPCNRWLDRNEDDGQIVRELVPYSDGQHTDYHIAVKTGNIPGGSSDSNVFVKLYGEKGDTSKMMLLVSANNLGNYFETGRVDIFTVETFDIGQINRLMIGHSNEGMRAGWFLDSVQIMVPVHGKNYMFPSHRWLDEREADGKTEVELYPSEIVDMEPLINYEVTVVTGDVTFAGTNAVVFIQIYGDKGKTEVITLASRSNNYERNATEIFKIEDKDVGKIFKIRIGHDGSGIGAGWFLETVDVKHIIMALVPKEKKKEDKKKKKKKKKDEEDEDEEGGEEMQAVVLTYHFPCSRWLAAGEEDGELVVELLTEDAEDLEVNTYEVCVFTGNMAGAGTDANVFINIYGENGDTGERSLKNSDNINKFERNQEDVFTLTAVDLGPLKKLRIRHDNTHSYSAWYLDRVEIVDTKDDTTYFFPCNRWLAVDEDDGQIARELVPVDEAFLRKDEDEEGTGAALGLEQKSMSTTYTLKVKTGEKDYAGTDANVFAILFGENDNTGIINLRACKNYKIKFEQGMINEFTVEAVDLGDLEKLRIGHDNSGASAGWFLDWVKVDAPSRGQRLCFPCGRWLDKGEDDGALVRDLYPADLQTEYFMPFVPYEIKIYTSDVFGAGTDADVFIVLYGQKGVCTQQKHLCVNERERRLYFERGAEDMFIVELEDIGDVLEKIRIGHDNKGTNPGWHLDRVEIRRQLRKGKVGSETTIFPCERWLATSEDDGETVRELVPSDIITEKLLRDGKLKTTEVEVEDALEIHTYKVSVRTGDMYGAGTDANVFLTIYGDLGDTGERKLAKSENNKNKFERGEVDKFTIEAVDLGQVFKIRIRHDNSMIGADWYLDQVEVLDEETEEVYMFLCERWLSKKKEDKRIDRNFFVKVSHISCCKKIISSEKEMSRLFVCYVSGPGDYSFNLNEKKKPILLLHPVIPYHFTLSTGIDRDASTTARVYVIIIGPNEVETDRLWLDLPEGKKAYAAGTMEHFVSYGTDVGEIKRVEVIYSATVVTGDTQYAGTDTNIFLSVYGVNGSTEEMLLPKNEDRFERGQEDTFNLEIDDIAPLKKIRVRIDGSGSRPDWFLDRIVMRNLTTEDVYLFTYENWLSKTKGPKRTKVCELAAVVDDEEMVEKTTYIIQVQTINASDILGAGTDANVFLIVFGEYGDTGTLPLKESTNRNKFERKMKDVFRFSDMLSLGELSKVRVWHDNKGPAPGWHLEYIDVKDETMDQTFRFPCDRWLAKNEDDGQIIRELACANNDSCDNLSLCIATEYEFAITTANTDDASTTENAWILLEGRKARSKEFVMENKKKKFLCGATDTFEFSSKHVGEIASICIGHITKDGKKVKNEAFWHVLEVVVTEKELGNKYFFHCDTQIPLAAKKDQFLTFECFKSIESFASKVRKLVPVKYEIIVITGDVKGAGTDANIFITIYGVNGDSGNRHLRQKFRNLFERGRTDRFVLEMLDLGELLRVKVEHDNTSSSSGWYLECVEVTNTANSVTTIFQCGKWLDTRKADGQIQRVLYPRY</sequence>
<dbReference type="SMART" id="SM00308">
    <property type="entry name" value="LH2"/>
    <property type="match status" value="14"/>
</dbReference>
<evidence type="ECO:0000256" key="1">
    <source>
        <dbReference type="PROSITE-ProRule" id="PRU00152"/>
    </source>
</evidence>
<feature type="domain" description="PLAT" evidence="3">
    <location>
        <begin position="503"/>
        <end position="623"/>
    </location>
</feature>
<feature type="domain" description="PLAT" evidence="3">
    <location>
        <begin position="1720"/>
        <end position="1841"/>
    </location>
</feature>
<feature type="domain" description="PLAT" evidence="3">
    <location>
        <begin position="1354"/>
        <end position="1472"/>
    </location>
</feature>
<organism evidence="4 5">
    <name type="scientific">Dicentrarchus labrax</name>
    <name type="common">European seabass</name>
    <name type="synonym">Morone labrax</name>
    <dbReference type="NCBI Taxonomy" id="13489"/>
    <lineage>
        <taxon>Eukaryota</taxon>
        <taxon>Metazoa</taxon>
        <taxon>Chordata</taxon>
        <taxon>Craniata</taxon>
        <taxon>Vertebrata</taxon>
        <taxon>Euteleostomi</taxon>
        <taxon>Actinopterygii</taxon>
        <taxon>Neopterygii</taxon>
        <taxon>Teleostei</taxon>
        <taxon>Neoteleostei</taxon>
        <taxon>Acanthomorphata</taxon>
        <taxon>Eupercaria</taxon>
        <taxon>Moronidae</taxon>
        <taxon>Dicentrarchus</taxon>
    </lineage>
</organism>
<feature type="domain" description="PLAT" evidence="3">
    <location>
        <begin position="631"/>
        <end position="750"/>
    </location>
</feature>
<feature type="domain" description="PLAT" evidence="3">
    <location>
        <begin position="1068"/>
        <end position="1186"/>
    </location>
</feature>
<comment type="caution">
    <text evidence="1">Lacks conserved residue(s) required for the propagation of feature annotation.</text>
</comment>
<dbReference type="Pfam" id="PF01477">
    <property type="entry name" value="PLAT"/>
    <property type="match status" value="15"/>
</dbReference>
<dbReference type="InterPro" id="IPR036392">
    <property type="entry name" value="PLAT/LH2_dom_sf"/>
</dbReference>
<feature type="compositionally biased region" description="Acidic residues" evidence="2">
    <location>
        <begin position="872"/>
        <end position="881"/>
    </location>
</feature>
<reference evidence="4" key="2">
    <citation type="submission" date="2025-09" db="UniProtKB">
        <authorList>
            <consortium name="Ensembl"/>
        </authorList>
    </citation>
    <scope>IDENTIFICATION</scope>
</reference>
<proteinExistence type="predicted"/>
<feature type="domain" description="PLAT" evidence="3">
    <location>
        <begin position="1199"/>
        <end position="1325"/>
    </location>
</feature>
<evidence type="ECO:0000313" key="5">
    <source>
        <dbReference type="Proteomes" id="UP000694389"/>
    </source>
</evidence>
<dbReference type="GeneTree" id="ENSGT00390000018830"/>
<reference evidence="4" key="1">
    <citation type="submission" date="2025-08" db="UniProtKB">
        <authorList>
            <consortium name="Ensembl"/>
        </authorList>
    </citation>
    <scope>IDENTIFICATION</scope>
</reference>
<dbReference type="Proteomes" id="UP000694389">
    <property type="component" value="Unassembled WGS sequence"/>
</dbReference>
<feature type="domain" description="PLAT" evidence="3">
    <location>
        <begin position="256"/>
        <end position="372"/>
    </location>
</feature>
<dbReference type="PANTHER" id="PTHR45901">
    <property type="entry name" value="PROTEIN CBG12474"/>
    <property type="match status" value="1"/>
</dbReference>
<feature type="domain" description="PLAT" evidence="3">
    <location>
        <begin position="1994"/>
        <end position="2110"/>
    </location>
</feature>
<dbReference type="CDD" id="cd01756">
    <property type="entry name" value="PLAT_repeat"/>
    <property type="match status" value="14"/>
</dbReference>
<dbReference type="InterPro" id="IPR052970">
    <property type="entry name" value="Inner_ear_hair_cell_LOXHD"/>
</dbReference>
<feature type="domain" description="PLAT" evidence="3">
    <location>
        <begin position="922"/>
        <end position="1039"/>
    </location>
</feature>
<feature type="domain" description="PLAT" evidence="3">
    <location>
        <begin position="385"/>
        <end position="500"/>
    </location>
</feature>
<evidence type="ECO:0000313" key="4">
    <source>
        <dbReference type="Ensembl" id="ENSDLAP00005041334.1"/>
    </source>
</evidence>
<feature type="domain" description="PLAT" evidence="3">
    <location>
        <begin position="1857"/>
        <end position="1977"/>
    </location>
</feature>
<dbReference type="Gene3D" id="2.40.180.10">
    <property type="entry name" value="Catalase core domain"/>
    <property type="match status" value="12"/>
</dbReference>
<protein>
    <submittedName>
        <fullName evidence="4">Lipoxygenase homology domains 1b</fullName>
    </submittedName>
</protein>
<evidence type="ECO:0000259" key="3">
    <source>
        <dbReference type="PROSITE" id="PS50095"/>
    </source>
</evidence>
<dbReference type="PANTHER" id="PTHR45901:SF3">
    <property type="entry name" value="LIPOXYGENASE HOMOLOGY DOMAIN-CONTAINING PROTEIN 1"/>
    <property type="match status" value="1"/>
</dbReference>
<name>A0A8C4HG27_DICLA</name>
<feature type="domain" description="PLAT" evidence="3">
    <location>
        <begin position="761"/>
        <end position="912"/>
    </location>
</feature>
<evidence type="ECO:0000256" key="2">
    <source>
        <dbReference type="SAM" id="MobiDB-lite"/>
    </source>
</evidence>
<feature type="domain" description="PLAT" evidence="3">
    <location>
        <begin position="135"/>
        <end position="247"/>
    </location>
</feature>
<feature type="region of interest" description="Disordered" evidence="2">
    <location>
        <begin position="861"/>
        <end position="881"/>
    </location>
</feature>
<feature type="domain" description="PLAT" evidence="3">
    <location>
        <begin position="6"/>
        <end position="123"/>
    </location>
</feature>
<dbReference type="PROSITE" id="PS50095">
    <property type="entry name" value="PLAT"/>
    <property type="match status" value="15"/>
</dbReference>
<accession>A0A8C4HG27</accession>
<dbReference type="Gene3D" id="2.60.60.20">
    <property type="entry name" value="PLAT/LH2 domain"/>
    <property type="match status" value="4"/>
</dbReference>
<feature type="domain" description="PLAT" evidence="3">
    <location>
        <begin position="1592"/>
        <end position="1707"/>
    </location>
</feature>